<gene>
    <name evidence="2" type="ORF">IAD04_01175</name>
</gene>
<sequence length="302" mass="33148">MSEKILAMDIGGTSIKLAIVEEDQIIKFTSYKNIWKSKQDQMLMDLKGILTRWIQEYQITKIGIGCPGDIKDNVVVFAANLNWKDFHLVDQLHEIFPNLSIKIANDGQAATLAEMNYGLLKGVENGIFIVFGRGVGGSLILNHHIYQGSNQRGGNFGHMVIKGPKARKCNCGRKGCFETYASVAGLIQTIKETNYRSGQNTPLGKLGGLRISELAHNQNPIILKAIKQWNKDIAESILSLTLIIDPSHIVLAGGITESGLIDLDEIKNKLSEQGFDHVVVEISKFRGKAGVVGAASLHKENN</sequence>
<accession>A0A9D1K992</accession>
<dbReference type="Pfam" id="PF00480">
    <property type="entry name" value="ROK"/>
    <property type="match status" value="1"/>
</dbReference>
<dbReference type="Gene3D" id="3.30.420.40">
    <property type="match status" value="2"/>
</dbReference>
<dbReference type="Proteomes" id="UP000886893">
    <property type="component" value="Unassembled WGS sequence"/>
</dbReference>
<dbReference type="PANTHER" id="PTHR18964">
    <property type="entry name" value="ROK (REPRESSOR, ORF, KINASE) FAMILY"/>
    <property type="match status" value="1"/>
</dbReference>
<dbReference type="PANTHER" id="PTHR18964:SF149">
    <property type="entry name" value="BIFUNCTIONAL UDP-N-ACETYLGLUCOSAMINE 2-EPIMERASE_N-ACETYLMANNOSAMINE KINASE"/>
    <property type="match status" value="1"/>
</dbReference>
<protein>
    <submittedName>
        <fullName evidence="2">ROK family protein</fullName>
    </submittedName>
</protein>
<organism evidence="2 3">
    <name type="scientific">Candidatus Caccosoma faecigallinarum</name>
    <dbReference type="NCBI Taxonomy" id="2840720"/>
    <lineage>
        <taxon>Bacteria</taxon>
        <taxon>Bacillati</taxon>
        <taxon>Bacillota</taxon>
        <taxon>Bacillota incertae sedis</taxon>
        <taxon>Candidatus Caccosoma</taxon>
    </lineage>
</organism>
<evidence type="ECO:0000256" key="1">
    <source>
        <dbReference type="ARBA" id="ARBA00006479"/>
    </source>
</evidence>
<reference evidence="2" key="2">
    <citation type="journal article" date="2021" name="PeerJ">
        <title>Extensive microbial diversity within the chicken gut microbiome revealed by metagenomics and culture.</title>
        <authorList>
            <person name="Gilroy R."/>
            <person name="Ravi A."/>
            <person name="Getino M."/>
            <person name="Pursley I."/>
            <person name="Horton D.L."/>
            <person name="Alikhan N.F."/>
            <person name="Baker D."/>
            <person name="Gharbi K."/>
            <person name="Hall N."/>
            <person name="Watson M."/>
            <person name="Adriaenssens E.M."/>
            <person name="Foster-Nyarko E."/>
            <person name="Jarju S."/>
            <person name="Secka A."/>
            <person name="Antonio M."/>
            <person name="Oren A."/>
            <person name="Chaudhuri R.R."/>
            <person name="La Ragione R."/>
            <person name="Hildebrand F."/>
            <person name="Pallen M.J."/>
        </authorList>
    </citation>
    <scope>NUCLEOTIDE SEQUENCE</scope>
    <source>
        <strain evidence="2">14508</strain>
    </source>
</reference>
<proteinExistence type="inferred from homology"/>
<dbReference type="EMBL" id="DVKI01000038">
    <property type="protein sequence ID" value="HIT16977.1"/>
    <property type="molecule type" value="Genomic_DNA"/>
</dbReference>
<comment type="similarity">
    <text evidence="1">Belongs to the ROK (NagC/XylR) family.</text>
</comment>
<dbReference type="InterPro" id="IPR043129">
    <property type="entry name" value="ATPase_NBD"/>
</dbReference>
<dbReference type="SUPFAM" id="SSF53067">
    <property type="entry name" value="Actin-like ATPase domain"/>
    <property type="match status" value="1"/>
</dbReference>
<name>A0A9D1K992_9FIRM</name>
<evidence type="ECO:0000313" key="3">
    <source>
        <dbReference type="Proteomes" id="UP000886893"/>
    </source>
</evidence>
<evidence type="ECO:0000313" key="2">
    <source>
        <dbReference type="EMBL" id="HIT16977.1"/>
    </source>
</evidence>
<dbReference type="AlphaFoldDB" id="A0A9D1K992"/>
<comment type="caution">
    <text evidence="2">The sequence shown here is derived from an EMBL/GenBank/DDBJ whole genome shotgun (WGS) entry which is preliminary data.</text>
</comment>
<reference evidence="2" key="1">
    <citation type="submission" date="2020-10" db="EMBL/GenBank/DDBJ databases">
        <authorList>
            <person name="Gilroy R."/>
        </authorList>
    </citation>
    <scope>NUCLEOTIDE SEQUENCE</scope>
    <source>
        <strain evidence="2">14508</strain>
    </source>
</reference>
<dbReference type="InterPro" id="IPR000600">
    <property type="entry name" value="ROK"/>
</dbReference>